<evidence type="ECO:0000256" key="2">
    <source>
        <dbReference type="ARBA" id="ARBA00009085"/>
    </source>
</evidence>
<comment type="caution">
    <text evidence="8">The sequence shown here is derived from an EMBL/GenBank/DDBJ whole genome shotgun (WGS) entry which is preliminary data.</text>
</comment>
<evidence type="ECO:0000256" key="1">
    <source>
        <dbReference type="ARBA" id="ARBA00000707"/>
    </source>
</evidence>
<keyword evidence="4" id="KW-0175">Coiled coil</keyword>
<dbReference type="AlphaFoldDB" id="A0A8S0YYE8"/>
<feature type="domain" description="Rhodanese" evidence="6">
    <location>
        <begin position="177"/>
        <end position="292"/>
    </location>
</feature>
<reference evidence="8 9" key="1">
    <citation type="submission" date="2020-04" db="EMBL/GenBank/DDBJ databases">
        <authorList>
            <person name="Wallbank WR R."/>
            <person name="Pardo Diaz C."/>
            <person name="Kozak K."/>
            <person name="Martin S."/>
            <person name="Jiggins C."/>
            <person name="Moest M."/>
            <person name="Warren A I."/>
            <person name="Byers J.R.P. K."/>
            <person name="Montejo-Kovacevich G."/>
            <person name="Yen C E."/>
        </authorList>
    </citation>
    <scope>NUCLEOTIDE SEQUENCE [LARGE SCALE GENOMIC DNA]</scope>
</reference>
<dbReference type="Gene3D" id="1.20.58.80">
    <property type="entry name" value="Phosphotransferase system, lactose/cellobiose-type IIA subunit"/>
    <property type="match status" value="1"/>
</dbReference>
<accession>A0A8S0YYE8</accession>
<keyword evidence="3" id="KW-0833">Ubl conjugation pathway</keyword>
<dbReference type="Pfam" id="PF08969">
    <property type="entry name" value="USP8_dimer"/>
    <property type="match status" value="1"/>
</dbReference>
<protein>
    <recommendedName>
        <fullName evidence="3">Ubiquitin carboxyl-terminal hydrolase</fullName>
        <ecNumber evidence="3">3.4.19.12</ecNumber>
    </recommendedName>
</protein>
<sequence>MTETRRIQLHLGKCIEDLDKLHNVPDLKSKRATLLCKTALKLFESAEEAREKGDEEYSYVYYMKYLRVVAYISKDKEYLKDKSYFNNMLGAKNPNKAIDAAEKLKNSLIERYAKEQKTKRLNDIKENEMIKQKIEENRKKATETVAVNEPTPGLPSLDEVTIKSEQLYSILKSGKLKVMILDTRSAKDYIESHINYPGCISVPEECISPGQSANTLEQTLPPASRPVWTERASMELIVLLDWSSTAAIPGKTLYLLKTILLKWDVNIRYPRPPLALHGGYEDWLLKYPAFTTNPQAMPPRQDEFMDDMLGDIDYPTWTELSPTPPSAPVAPRQVKPGEPLVDRSSKAAAVQVYSERARSMQLILEQQEKIADNSLTLEMQRIEAEQDWKKIRLQRESEDQEDLRSCFKLREQEILSQLMQMENKQYDMEQENMTLREQLEEYQRREREEAEKLAESIADETSGAADFGAERARLSAEAGAARARIAAATHRREQLDVTREALEAERKRQLALAREKRKPAPDRAAPGDEDGDTYMMSPDNPGATGLNRSHSSPNIAKVSSDEEEPCVPMFDRSTKPSKMAPSTDLHQRDFQPVWGDVSRGLTGLKNLGNTCYMNSIIQCLNNTAILVTYFCNGQYLEHVNRSHSTRGAIAEELAAVVRALWSGQYRFIATRDLRNEVGKHQRAFRGCEQQDSHEFLTILMDWLHLDLQFTINMPPHKDSLPPSEKAWHEYTKSKESLILRLFYGQIKSTVKCTVCGKQSVTYESFSNLSLELPANANRCTLSDCLKLYLNGETIPGWNCPNCKEKRDAVKKLDISRLPPVLVIHFKRFYVDPKEYMCNAYRKKQTYIDFPLEDLDMRQFSLHCPSNHSYNLYAVSNHYGSMEGGHYTAYCKSSVYGKWYKYDDHVVTEISSSEVKSSAAYILFYTSCGSTRLS</sequence>
<dbReference type="Pfam" id="PF00443">
    <property type="entry name" value="UCH"/>
    <property type="match status" value="1"/>
</dbReference>
<dbReference type="InterPro" id="IPR028889">
    <property type="entry name" value="USP"/>
</dbReference>
<name>A0A8S0YYE8_ARCPL</name>
<dbReference type="InterPro" id="IPR001763">
    <property type="entry name" value="Rhodanese-like_dom"/>
</dbReference>
<dbReference type="PANTHER" id="PTHR21646:SF46">
    <property type="entry name" value="UBIQUITIN CARBOXYL-TERMINAL HYDROLASE"/>
    <property type="match status" value="1"/>
</dbReference>
<comment type="similarity">
    <text evidence="2 3">Belongs to the peptidase C19 family.</text>
</comment>
<evidence type="ECO:0000259" key="7">
    <source>
        <dbReference type="PROSITE" id="PS50235"/>
    </source>
</evidence>
<evidence type="ECO:0000256" key="5">
    <source>
        <dbReference type="SAM" id="MobiDB-lite"/>
    </source>
</evidence>
<dbReference type="EMBL" id="CADEBD010000175">
    <property type="protein sequence ID" value="CAB3224761.1"/>
    <property type="molecule type" value="Genomic_DNA"/>
</dbReference>
<dbReference type="InterPro" id="IPR018200">
    <property type="entry name" value="USP_CS"/>
</dbReference>
<dbReference type="EC" id="3.4.19.12" evidence="3"/>
<evidence type="ECO:0000256" key="4">
    <source>
        <dbReference type="SAM" id="Coils"/>
    </source>
</evidence>
<feature type="coiled-coil region" evidence="4">
    <location>
        <begin position="98"/>
        <end position="144"/>
    </location>
</feature>
<keyword evidence="3" id="KW-0788">Thiol protease</keyword>
<evidence type="ECO:0000256" key="3">
    <source>
        <dbReference type="RuleBase" id="RU366025"/>
    </source>
</evidence>
<dbReference type="Proteomes" id="UP000494256">
    <property type="component" value="Unassembled WGS sequence"/>
</dbReference>
<dbReference type="Gene3D" id="3.90.70.10">
    <property type="entry name" value="Cysteine proteinases"/>
    <property type="match status" value="1"/>
</dbReference>
<dbReference type="InterPro" id="IPR001394">
    <property type="entry name" value="Peptidase_C19_UCH"/>
</dbReference>
<dbReference type="PROSITE" id="PS00972">
    <property type="entry name" value="USP_1"/>
    <property type="match status" value="1"/>
</dbReference>
<dbReference type="InterPro" id="IPR050185">
    <property type="entry name" value="Ub_carboxyl-term_hydrolase"/>
</dbReference>
<keyword evidence="3" id="KW-0645">Protease</keyword>
<dbReference type="Pfam" id="PF00581">
    <property type="entry name" value="Rhodanese"/>
    <property type="match status" value="1"/>
</dbReference>
<dbReference type="PROSITE" id="PS00973">
    <property type="entry name" value="USP_2"/>
    <property type="match status" value="1"/>
</dbReference>
<feature type="region of interest" description="Disordered" evidence="5">
    <location>
        <begin position="510"/>
        <end position="567"/>
    </location>
</feature>
<feature type="region of interest" description="Disordered" evidence="5">
    <location>
        <begin position="322"/>
        <end position="341"/>
    </location>
</feature>
<dbReference type="Gene3D" id="3.40.250.10">
    <property type="entry name" value="Rhodanese-like domain"/>
    <property type="match status" value="1"/>
</dbReference>
<dbReference type="SUPFAM" id="SSF54001">
    <property type="entry name" value="Cysteine proteinases"/>
    <property type="match status" value="1"/>
</dbReference>
<dbReference type="CDD" id="cd02674">
    <property type="entry name" value="Peptidase_C19R"/>
    <property type="match status" value="1"/>
</dbReference>
<gene>
    <name evidence="8" type="ORF">APLA_LOCUS2008</name>
</gene>
<dbReference type="SUPFAM" id="SSF52821">
    <property type="entry name" value="Rhodanese/Cell cycle control phosphatase"/>
    <property type="match status" value="1"/>
</dbReference>
<comment type="catalytic activity">
    <reaction evidence="1 3">
        <text>Thiol-dependent hydrolysis of ester, thioester, amide, peptide and isopeptide bonds formed by the C-terminal Gly of ubiquitin (a 76-residue protein attached to proteins as an intracellular targeting signal).</text>
        <dbReference type="EC" id="3.4.19.12"/>
    </reaction>
</comment>
<dbReference type="InterPro" id="IPR036873">
    <property type="entry name" value="Rhodanese-like_dom_sf"/>
</dbReference>
<dbReference type="GO" id="GO:0016579">
    <property type="term" value="P:protein deubiquitination"/>
    <property type="evidence" value="ECO:0007669"/>
    <property type="project" value="InterPro"/>
</dbReference>
<dbReference type="PROSITE" id="PS50235">
    <property type="entry name" value="USP_3"/>
    <property type="match status" value="1"/>
</dbReference>
<proteinExistence type="inferred from homology"/>
<evidence type="ECO:0000313" key="8">
    <source>
        <dbReference type="EMBL" id="CAB3224761.1"/>
    </source>
</evidence>
<dbReference type="InterPro" id="IPR038765">
    <property type="entry name" value="Papain-like_cys_pep_sf"/>
</dbReference>
<organism evidence="8 9">
    <name type="scientific">Arctia plantaginis</name>
    <name type="common">Wood tiger moth</name>
    <name type="synonym">Phalaena plantaginis</name>
    <dbReference type="NCBI Taxonomy" id="874455"/>
    <lineage>
        <taxon>Eukaryota</taxon>
        <taxon>Metazoa</taxon>
        <taxon>Ecdysozoa</taxon>
        <taxon>Arthropoda</taxon>
        <taxon>Hexapoda</taxon>
        <taxon>Insecta</taxon>
        <taxon>Pterygota</taxon>
        <taxon>Neoptera</taxon>
        <taxon>Endopterygota</taxon>
        <taxon>Lepidoptera</taxon>
        <taxon>Glossata</taxon>
        <taxon>Ditrysia</taxon>
        <taxon>Noctuoidea</taxon>
        <taxon>Erebidae</taxon>
        <taxon>Arctiinae</taxon>
        <taxon>Arctia</taxon>
    </lineage>
</organism>
<dbReference type="GO" id="GO:0004843">
    <property type="term" value="F:cysteine-type deubiquitinase activity"/>
    <property type="evidence" value="ECO:0007669"/>
    <property type="project" value="UniProtKB-UniRule"/>
</dbReference>
<feature type="coiled-coil region" evidence="4">
    <location>
        <begin position="418"/>
        <end position="459"/>
    </location>
</feature>
<dbReference type="InterPro" id="IPR015063">
    <property type="entry name" value="USP8_dimer"/>
</dbReference>
<dbReference type="SUPFAM" id="SSF140856">
    <property type="entry name" value="USP8 N-terminal domain-like"/>
    <property type="match status" value="1"/>
</dbReference>
<evidence type="ECO:0000313" key="9">
    <source>
        <dbReference type="Proteomes" id="UP000494256"/>
    </source>
</evidence>
<feature type="domain" description="USP" evidence="7">
    <location>
        <begin position="602"/>
        <end position="927"/>
    </location>
</feature>
<dbReference type="PROSITE" id="PS50206">
    <property type="entry name" value="RHODANESE_3"/>
    <property type="match status" value="1"/>
</dbReference>
<evidence type="ECO:0000259" key="6">
    <source>
        <dbReference type="PROSITE" id="PS50206"/>
    </source>
</evidence>
<dbReference type="GO" id="GO:0006508">
    <property type="term" value="P:proteolysis"/>
    <property type="evidence" value="ECO:0007669"/>
    <property type="project" value="UniProtKB-KW"/>
</dbReference>
<keyword evidence="3" id="KW-0378">Hydrolase</keyword>
<dbReference type="OrthoDB" id="10253254at2759"/>
<dbReference type="PANTHER" id="PTHR21646">
    <property type="entry name" value="UBIQUITIN CARBOXYL-TERMINAL HYDROLASE"/>
    <property type="match status" value="1"/>
</dbReference>